<accession>A0ABX3XIF7</accession>
<dbReference type="EMBL" id="LUTQ01000006">
    <property type="protein sequence ID" value="OSN11340.1"/>
    <property type="molecule type" value="Genomic_DNA"/>
</dbReference>
<protein>
    <submittedName>
        <fullName evidence="2">Nitroreductase</fullName>
    </submittedName>
</protein>
<dbReference type="Pfam" id="PF00881">
    <property type="entry name" value="Nitroreductase"/>
    <property type="match status" value="1"/>
</dbReference>
<evidence type="ECO:0000313" key="3">
    <source>
        <dbReference type="Proteomes" id="UP000194040"/>
    </source>
</evidence>
<evidence type="ECO:0000259" key="1">
    <source>
        <dbReference type="Pfam" id="PF00881"/>
    </source>
</evidence>
<comment type="caution">
    <text evidence="2">The sequence shown here is derived from an EMBL/GenBank/DDBJ whole genome shotgun (WGS) entry which is preliminary data.</text>
</comment>
<organism evidence="2 3">
    <name type="scientific">Lonsdalea iberica</name>
    <dbReference type="NCBI Taxonomy" id="1082703"/>
    <lineage>
        <taxon>Bacteria</taxon>
        <taxon>Pseudomonadati</taxon>
        <taxon>Pseudomonadota</taxon>
        <taxon>Gammaproteobacteria</taxon>
        <taxon>Enterobacterales</taxon>
        <taxon>Pectobacteriaceae</taxon>
        <taxon>Lonsdalea</taxon>
    </lineage>
</organism>
<dbReference type="CDD" id="cd02140">
    <property type="entry name" value="Frm2-like"/>
    <property type="match status" value="1"/>
</dbReference>
<dbReference type="Proteomes" id="UP000194040">
    <property type="component" value="Unassembled WGS sequence"/>
</dbReference>
<gene>
    <name evidence="2" type="ORF">AU512_03460</name>
</gene>
<sequence length="199" mass="22469">MSNRFLEAIKARRSIYALGPTLSLSEDQVTQIIMDAVKLSPSAFNSQTSRVVILFGEQHRKVWDITRRQLQKIVPAESFGPTEKKLASFAAGAGTVLFFEDTEVVKALQKQYATYADNFPVWSEHSTGIAQFAVWSALAQEHIGASLQHYNPLIDDDIKTTWSLPESWHLRAEMPFGAIEQPAGDKTFIPDDHRFRLFK</sequence>
<dbReference type="Gene3D" id="3.40.109.10">
    <property type="entry name" value="NADH Oxidase"/>
    <property type="match status" value="1"/>
</dbReference>
<dbReference type="SUPFAM" id="SSF55469">
    <property type="entry name" value="FMN-dependent nitroreductase-like"/>
    <property type="match status" value="1"/>
</dbReference>
<feature type="domain" description="Nitroreductase" evidence="1">
    <location>
        <begin position="9"/>
        <end position="177"/>
    </location>
</feature>
<dbReference type="InterPro" id="IPR029479">
    <property type="entry name" value="Nitroreductase"/>
</dbReference>
<reference evidence="2 3" key="1">
    <citation type="submission" date="2016-02" db="EMBL/GenBank/DDBJ databases">
        <title>Species-wide whole genome sequencing reveals diversity, host range in Lonsdalea quercina.</title>
        <authorList>
            <person name="Li Y."/>
        </authorList>
    </citation>
    <scope>NUCLEOTIDE SEQUENCE [LARGE SCALE GENOMIC DNA]</scope>
    <source>
        <strain evidence="2 3">LMG 26265</strain>
    </source>
</reference>
<dbReference type="RefSeq" id="WP_094100155.1">
    <property type="nucleotide sequence ID" value="NZ_LUTQ01000006.1"/>
</dbReference>
<keyword evidence="3" id="KW-1185">Reference proteome</keyword>
<dbReference type="PANTHER" id="PTHR43035:SF1">
    <property type="entry name" value="FATTY ACID REPRESSION MUTANT PROTEIN 2-RELATED"/>
    <property type="match status" value="1"/>
</dbReference>
<evidence type="ECO:0000313" key="2">
    <source>
        <dbReference type="EMBL" id="OSN11340.1"/>
    </source>
</evidence>
<dbReference type="PANTHER" id="PTHR43035">
    <property type="entry name" value="FATTY ACID REPRESSION MUTANT PROTEIN 2-RELATED"/>
    <property type="match status" value="1"/>
</dbReference>
<proteinExistence type="predicted"/>
<name>A0ABX3XIF7_9GAMM</name>
<dbReference type="InterPro" id="IPR000415">
    <property type="entry name" value="Nitroreductase-like"/>
</dbReference>
<dbReference type="InterPro" id="IPR033877">
    <property type="entry name" value="Frm2/Hbn1"/>
</dbReference>